<sequence length="121" mass="13649">MFLVLPSLRKYHPIAAVFLFLSSDGLDTAPRPTTSRSGYLYLCFRSIKDFFVSFRSTLSTQQGLLLVHGIDVVESCTQVSCTRRSHKAASPHERAQERQSKRLKFFDTGVPEKITGRPTVL</sequence>
<dbReference type="Proteomes" id="UP000244722">
    <property type="component" value="Unassembled WGS sequence"/>
</dbReference>
<accession>A0A2T6ZLB0</accession>
<dbReference type="AlphaFoldDB" id="A0A2T6ZLB0"/>
<evidence type="ECO:0000313" key="1">
    <source>
        <dbReference type="EMBL" id="PUU76278.1"/>
    </source>
</evidence>
<dbReference type="EMBL" id="NESQ01000193">
    <property type="protein sequence ID" value="PUU76278.1"/>
    <property type="molecule type" value="Genomic_DNA"/>
</dbReference>
<protein>
    <submittedName>
        <fullName evidence="1">Uncharacterized protein</fullName>
    </submittedName>
</protein>
<comment type="caution">
    <text evidence="1">The sequence shown here is derived from an EMBL/GenBank/DDBJ whole genome shotgun (WGS) entry which is preliminary data.</text>
</comment>
<gene>
    <name evidence="1" type="ORF">B9Z19DRAFT_260224</name>
</gene>
<reference evidence="1 2" key="1">
    <citation type="submission" date="2017-04" db="EMBL/GenBank/DDBJ databases">
        <title>Draft genome sequence of Tuber borchii Vittad., a whitish edible truffle.</title>
        <authorList>
            <consortium name="DOE Joint Genome Institute"/>
            <person name="Murat C."/>
            <person name="Kuo A."/>
            <person name="Barry K.W."/>
            <person name="Clum A."/>
            <person name="Dockter R.B."/>
            <person name="Fauchery L."/>
            <person name="Iotti M."/>
            <person name="Kohler A."/>
            <person name="Labutti K."/>
            <person name="Lindquist E.A."/>
            <person name="Lipzen A."/>
            <person name="Ohm R.A."/>
            <person name="Wang M."/>
            <person name="Grigoriev I.V."/>
            <person name="Zambonelli A."/>
            <person name="Martin F.M."/>
        </authorList>
    </citation>
    <scope>NUCLEOTIDE SEQUENCE [LARGE SCALE GENOMIC DNA]</scope>
    <source>
        <strain evidence="1 2">Tbo3840</strain>
    </source>
</reference>
<evidence type="ECO:0000313" key="2">
    <source>
        <dbReference type="Proteomes" id="UP000244722"/>
    </source>
</evidence>
<organism evidence="1 2">
    <name type="scientific">Tuber borchii</name>
    <name type="common">White truffle</name>
    <dbReference type="NCBI Taxonomy" id="42251"/>
    <lineage>
        <taxon>Eukaryota</taxon>
        <taxon>Fungi</taxon>
        <taxon>Dikarya</taxon>
        <taxon>Ascomycota</taxon>
        <taxon>Pezizomycotina</taxon>
        <taxon>Pezizomycetes</taxon>
        <taxon>Pezizales</taxon>
        <taxon>Tuberaceae</taxon>
        <taxon>Tuber</taxon>
    </lineage>
</organism>
<proteinExistence type="predicted"/>
<name>A0A2T6ZLB0_TUBBO</name>
<keyword evidence="2" id="KW-1185">Reference proteome</keyword>